<dbReference type="SUPFAM" id="SSF46894">
    <property type="entry name" value="C-terminal effector domain of the bipartite response regulators"/>
    <property type="match status" value="1"/>
</dbReference>
<dbReference type="PANTHER" id="PTHR44688">
    <property type="entry name" value="DNA-BINDING TRANSCRIPTIONAL ACTIVATOR DEVR_DOSR"/>
    <property type="match status" value="1"/>
</dbReference>
<evidence type="ECO:0000256" key="3">
    <source>
        <dbReference type="ARBA" id="ARBA00023163"/>
    </source>
</evidence>
<keyword evidence="1" id="KW-0805">Transcription regulation</keyword>
<dbReference type="InterPro" id="IPR000792">
    <property type="entry name" value="Tscrpt_reg_LuxR_C"/>
</dbReference>
<sequence>MIRAQIPVPAAPPVMGLHPGDAAAVIRALGTADFFPALRAMIRAQVHIDNLVALAFARDRGPLILHQWSPQEPNYFQLLYGKGAYQLDPFYLASLDPRRMGAHRLCDIAPDSFATSDYCRSYYQKVEIIDEIGLLHPIDDRAVLHLSLGRRSNSQPYTRADLMALRHLEPALSALLKQHSERAVAGWLDRRDEPAGTGATRDWLAAFGVTVREAEIADLVLRGHSNGSAGAVLGISGETVKVHRKNLYAKLRISSQSELYMMFIDRMLPKG</sequence>
<dbReference type="InterPro" id="IPR016032">
    <property type="entry name" value="Sig_transdc_resp-reg_C-effctor"/>
</dbReference>
<protein>
    <recommendedName>
        <fullName evidence="4">HTH luxR-type domain-containing protein</fullName>
    </recommendedName>
</protein>
<dbReference type="EMBL" id="JAAIVJ010000012">
    <property type="protein sequence ID" value="NEY91729.1"/>
    <property type="molecule type" value="Genomic_DNA"/>
</dbReference>
<dbReference type="RefSeq" id="WP_164627420.1">
    <property type="nucleotide sequence ID" value="NZ_JAAIVJ010000012.1"/>
</dbReference>
<evidence type="ECO:0000256" key="1">
    <source>
        <dbReference type="ARBA" id="ARBA00023015"/>
    </source>
</evidence>
<feature type="domain" description="HTH luxR-type" evidence="4">
    <location>
        <begin position="202"/>
        <end position="267"/>
    </location>
</feature>
<keyword evidence="3" id="KW-0804">Transcription</keyword>
<dbReference type="GO" id="GO:0006355">
    <property type="term" value="P:regulation of DNA-templated transcription"/>
    <property type="evidence" value="ECO:0007669"/>
    <property type="project" value="InterPro"/>
</dbReference>
<dbReference type="CDD" id="cd06170">
    <property type="entry name" value="LuxR_C_like"/>
    <property type="match status" value="1"/>
</dbReference>
<dbReference type="SMART" id="SM00421">
    <property type="entry name" value="HTH_LUXR"/>
    <property type="match status" value="1"/>
</dbReference>
<dbReference type="AlphaFoldDB" id="A0A6M0QWB5"/>
<evidence type="ECO:0000256" key="2">
    <source>
        <dbReference type="ARBA" id="ARBA00023125"/>
    </source>
</evidence>
<gene>
    <name evidence="5" type="ORF">G4Z14_15635</name>
</gene>
<name>A0A6M0QWB5_9RHOB</name>
<evidence type="ECO:0000259" key="4">
    <source>
        <dbReference type="PROSITE" id="PS50043"/>
    </source>
</evidence>
<comment type="caution">
    <text evidence="5">The sequence shown here is derived from an EMBL/GenBank/DDBJ whole genome shotgun (WGS) entry which is preliminary data.</text>
</comment>
<dbReference type="PRINTS" id="PR00038">
    <property type="entry name" value="HTHLUXR"/>
</dbReference>
<dbReference type="GO" id="GO:0003677">
    <property type="term" value="F:DNA binding"/>
    <property type="evidence" value="ECO:0007669"/>
    <property type="project" value="UniProtKB-KW"/>
</dbReference>
<accession>A0A6M0QWB5</accession>
<dbReference type="PROSITE" id="PS50043">
    <property type="entry name" value="HTH_LUXR_2"/>
    <property type="match status" value="1"/>
</dbReference>
<dbReference type="Pfam" id="PF00196">
    <property type="entry name" value="GerE"/>
    <property type="match status" value="1"/>
</dbReference>
<proteinExistence type="predicted"/>
<keyword evidence="6" id="KW-1185">Reference proteome</keyword>
<evidence type="ECO:0000313" key="5">
    <source>
        <dbReference type="EMBL" id="NEY91729.1"/>
    </source>
</evidence>
<dbReference type="Gene3D" id="1.10.10.10">
    <property type="entry name" value="Winged helix-like DNA-binding domain superfamily/Winged helix DNA-binding domain"/>
    <property type="match status" value="1"/>
</dbReference>
<dbReference type="PANTHER" id="PTHR44688:SF16">
    <property type="entry name" value="DNA-BINDING TRANSCRIPTIONAL ACTIVATOR DEVR_DOSR"/>
    <property type="match status" value="1"/>
</dbReference>
<reference evidence="5 6" key="1">
    <citation type="submission" date="2020-02" db="EMBL/GenBank/DDBJ databases">
        <authorList>
            <person name="Chen W.-M."/>
        </authorList>
    </citation>
    <scope>NUCLEOTIDE SEQUENCE [LARGE SCALE GENOMIC DNA]</scope>
    <source>
        <strain evidence="5 6">KMS-5</strain>
    </source>
</reference>
<dbReference type="Proteomes" id="UP000477782">
    <property type="component" value="Unassembled WGS sequence"/>
</dbReference>
<organism evidence="5 6">
    <name type="scientific">Tabrizicola oligotrophica</name>
    <dbReference type="NCBI Taxonomy" id="2710650"/>
    <lineage>
        <taxon>Bacteria</taxon>
        <taxon>Pseudomonadati</taxon>
        <taxon>Pseudomonadota</taxon>
        <taxon>Alphaproteobacteria</taxon>
        <taxon>Rhodobacterales</taxon>
        <taxon>Paracoccaceae</taxon>
        <taxon>Tabrizicola</taxon>
    </lineage>
</organism>
<evidence type="ECO:0000313" key="6">
    <source>
        <dbReference type="Proteomes" id="UP000477782"/>
    </source>
</evidence>
<keyword evidence="2" id="KW-0238">DNA-binding</keyword>
<dbReference type="InterPro" id="IPR036388">
    <property type="entry name" value="WH-like_DNA-bd_sf"/>
</dbReference>